<accession>A0AAV3YIE7</accession>
<dbReference type="SUPFAM" id="SSF56219">
    <property type="entry name" value="DNase I-like"/>
    <property type="match status" value="1"/>
</dbReference>
<name>A0AAV3YIE7_9GAST</name>
<keyword evidence="2" id="KW-1185">Reference proteome</keyword>
<proteinExistence type="predicted"/>
<reference evidence="1 2" key="1">
    <citation type="journal article" date="2021" name="Elife">
        <title>Chloroplast acquisition without the gene transfer in kleptoplastic sea slugs, Plakobranchus ocellatus.</title>
        <authorList>
            <person name="Maeda T."/>
            <person name="Takahashi S."/>
            <person name="Yoshida T."/>
            <person name="Shimamura S."/>
            <person name="Takaki Y."/>
            <person name="Nagai Y."/>
            <person name="Toyoda A."/>
            <person name="Suzuki Y."/>
            <person name="Arimoto A."/>
            <person name="Ishii H."/>
            <person name="Satoh N."/>
            <person name="Nishiyama T."/>
            <person name="Hasebe M."/>
            <person name="Maruyama T."/>
            <person name="Minagawa J."/>
            <person name="Obokata J."/>
            <person name="Shigenobu S."/>
        </authorList>
    </citation>
    <scope>NUCLEOTIDE SEQUENCE [LARGE SCALE GENOMIC DNA]</scope>
</reference>
<dbReference type="AlphaFoldDB" id="A0AAV3YIE7"/>
<protein>
    <submittedName>
        <fullName evidence="1">Craniofacial development protein 2-like protein</fullName>
    </submittedName>
</protein>
<evidence type="ECO:0000313" key="1">
    <source>
        <dbReference type="EMBL" id="GFN82666.1"/>
    </source>
</evidence>
<dbReference type="InterPro" id="IPR036691">
    <property type="entry name" value="Endo/exonu/phosph_ase_sf"/>
</dbReference>
<evidence type="ECO:0000313" key="2">
    <source>
        <dbReference type="Proteomes" id="UP000735302"/>
    </source>
</evidence>
<organism evidence="1 2">
    <name type="scientific">Plakobranchus ocellatus</name>
    <dbReference type="NCBI Taxonomy" id="259542"/>
    <lineage>
        <taxon>Eukaryota</taxon>
        <taxon>Metazoa</taxon>
        <taxon>Spiralia</taxon>
        <taxon>Lophotrochozoa</taxon>
        <taxon>Mollusca</taxon>
        <taxon>Gastropoda</taxon>
        <taxon>Heterobranchia</taxon>
        <taxon>Euthyneura</taxon>
        <taxon>Panpulmonata</taxon>
        <taxon>Sacoglossa</taxon>
        <taxon>Placobranchoidea</taxon>
        <taxon>Plakobranchidae</taxon>
        <taxon>Plakobranchus</taxon>
    </lineage>
</organism>
<gene>
    <name evidence="1" type="ORF">PoB_000917200</name>
</gene>
<comment type="caution">
    <text evidence="1">The sequence shown here is derived from an EMBL/GenBank/DDBJ whole genome shotgun (WGS) entry which is preliminary data.</text>
</comment>
<sequence length="119" mass="13466">MTKNLGSWCTISHRGIIANMVPKPFNLGIIQVYAPTPACKDVEVEKFYGNIEKAKGYLKSQDITIIMGDFNAKVGDKSVNDVVGPNGIRTVYERGLRLVQWCQINDFNITNTWYQNQPR</sequence>
<dbReference type="Proteomes" id="UP000735302">
    <property type="component" value="Unassembled WGS sequence"/>
</dbReference>
<dbReference type="Gene3D" id="3.60.10.10">
    <property type="entry name" value="Endonuclease/exonuclease/phosphatase"/>
    <property type="match status" value="1"/>
</dbReference>
<dbReference type="EMBL" id="BLXT01001025">
    <property type="protein sequence ID" value="GFN82666.1"/>
    <property type="molecule type" value="Genomic_DNA"/>
</dbReference>